<dbReference type="InterPro" id="IPR003309">
    <property type="entry name" value="SCAN_dom"/>
</dbReference>
<dbReference type="SUPFAM" id="SSF47353">
    <property type="entry name" value="Retrovirus capsid dimerization domain-like"/>
    <property type="match status" value="1"/>
</dbReference>
<sequence>LATTARSAYVSMDVDESSEYALVKEAILKKYSINAETYRQRFRSLEVSAAETPKEVYVKLRDLYQKRVKPTTKPVKQIGEIILEQFLRMLCPELQVWIREHDPPSAEEAARLADVFVALKFILGIPLWKKTVQDKMLQIWP</sequence>
<dbReference type="Pfam" id="PF02023">
    <property type="entry name" value="SCAN"/>
    <property type="match status" value="1"/>
</dbReference>
<accession>A0AAR2JZ05</accession>
<evidence type="ECO:0000313" key="3">
    <source>
        <dbReference type="Proteomes" id="UP001501920"/>
    </source>
</evidence>
<dbReference type="Gene3D" id="1.10.4020.10">
    <property type="entry name" value="DNA breaking-rejoining enzymes"/>
    <property type="match status" value="1"/>
</dbReference>
<evidence type="ECO:0000313" key="2">
    <source>
        <dbReference type="Ensembl" id="ENSPNAP00000057298.1"/>
    </source>
</evidence>
<dbReference type="PROSITE" id="PS50804">
    <property type="entry name" value="SCAN_BOX"/>
    <property type="match status" value="1"/>
</dbReference>
<protein>
    <recommendedName>
        <fullName evidence="1">SCAN box domain-containing protein</fullName>
    </recommendedName>
</protein>
<organism evidence="2 3">
    <name type="scientific">Pygocentrus nattereri</name>
    <name type="common">Red-bellied piranha</name>
    <dbReference type="NCBI Taxonomy" id="42514"/>
    <lineage>
        <taxon>Eukaryota</taxon>
        <taxon>Metazoa</taxon>
        <taxon>Chordata</taxon>
        <taxon>Craniata</taxon>
        <taxon>Vertebrata</taxon>
        <taxon>Euteleostomi</taxon>
        <taxon>Actinopterygii</taxon>
        <taxon>Neopterygii</taxon>
        <taxon>Teleostei</taxon>
        <taxon>Ostariophysi</taxon>
        <taxon>Characiformes</taxon>
        <taxon>Characoidei</taxon>
        <taxon>Pygocentrus</taxon>
    </lineage>
</organism>
<dbReference type="AlphaFoldDB" id="A0AAR2JZ05"/>
<reference evidence="2" key="2">
    <citation type="submission" date="2025-08" db="UniProtKB">
        <authorList>
            <consortium name="Ensembl"/>
        </authorList>
    </citation>
    <scope>IDENTIFICATION</scope>
</reference>
<feature type="domain" description="SCAN box" evidence="1">
    <location>
        <begin position="39"/>
        <end position="114"/>
    </location>
</feature>
<dbReference type="SMART" id="SM00431">
    <property type="entry name" value="SCAN"/>
    <property type="match status" value="1"/>
</dbReference>
<dbReference type="InterPro" id="IPR038269">
    <property type="entry name" value="SCAN_sf"/>
</dbReference>
<dbReference type="Ensembl" id="ENSPNAT00000085388.1">
    <property type="protein sequence ID" value="ENSPNAP00000057298.1"/>
    <property type="gene ID" value="ENSPNAG00000037007.1"/>
</dbReference>
<name>A0AAR2JZ05_PYGNA</name>
<dbReference type="Proteomes" id="UP001501920">
    <property type="component" value="Chromosome 5"/>
</dbReference>
<keyword evidence="3" id="KW-1185">Reference proteome</keyword>
<dbReference type="PANTHER" id="PTHR46888:SF1">
    <property type="entry name" value="RIBONUCLEASE H"/>
    <property type="match status" value="1"/>
</dbReference>
<reference evidence="2 3" key="1">
    <citation type="submission" date="2020-10" db="EMBL/GenBank/DDBJ databases">
        <title>Pygocentrus nattereri (red-bellied piranha) genome, fPygNat1, primary haplotype.</title>
        <authorList>
            <person name="Myers G."/>
            <person name="Meyer A."/>
            <person name="Karagic N."/>
            <person name="Pippel M."/>
            <person name="Winkler S."/>
            <person name="Tracey A."/>
            <person name="Wood J."/>
            <person name="Formenti G."/>
            <person name="Howe K."/>
            <person name="Fedrigo O."/>
            <person name="Jarvis E.D."/>
        </authorList>
    </citation>
    <scope>NUCLEOTIDE SEQUENCE [LARGE SCALE GENOMIC DNA]</scope>
</reference>
<proteinExistence type="predicted"/>
<dbReference type="PANTHER" id="PTHR46888">
    <property type="entry name" value="ZINC KNUCKLE DOMAINCONTAINING PROTEIN-RELATED"/>
    <property type="match status" value="1"/>
</dbReference>
<reference evidence="2" key="3">
    <citation type="submission" date="2025-09" db="UniProtKB">
        <authorList>
            <consortium name="Ensembl"/>
        </authorList>
    </citation>
    <scope>IDENTIFICATION</scope>
</reference>
<dbReference type="GeneTree" id="ENSGT01120000272011"/>
<evidence type="ECO:0000259" key="1">
    <source>
        <dbReference type="PROSITE" id="PS50804"/>
    </source>
</evidence>